<proteinExistence type="predicted"/>
<dbReference type="AlphaFoldDB" id="A0AA39YQT9"/>
<organism evidence="2 3">
    <name type="scientific">Cercophora newfieldiana</name>
    <dbReference type="NCBI Taxonomy" id="92897"/>
    <lineage>
        <taxon>Eukaryota</taxon>
        <taxon>Fungi</taxon>
        <taxon>Dikarya</taxon>
        <taxon>Ascomycota</taxon>
        <taxon>Pezizomycotina</taxon>
        <taxon>Sordariomycetes</taxon>
        <taxon>Sordariomycetidae</taxon>
        <taxon>Sordariales</taxon>
        <taxon>Lasiosphaeriaceae</taxon>
        <taxon>Cercophora</taxon>
    </lineage>
</organism>
<dbReference type="EMBL" id="JAULSV010000001">
    <property type="protein sequence ID" value="KAK0656926.1"/>
    <property type="molecule type" value="Genomic_DNA"/>
</dbReference>
<dbReference type="Pfam" id="PF25545">
    <property type="entry name" value="DUF7924"/>
    <property type="match status" value="1"/>
</dbReference>
<protein>
    <recommendedName>
        <fullName evidence="1">DUF7924 domain-containing protein</fullName>
    </recommendedName>
</protein>
<evidence type="ECO:0000313" key="3">
    <source>
        <dbReference type="Proteomes" id="UP001174936"/>
    </source>
</evidence>
<name>A0AA39YQT9_9PEZI</name>
<keyword evidence="3" id="KW-1185">Reference proteome</keyword>
<feature type="domain" description="DUF7924" evidence="1">
    <location>
        <begin position="44"/>
        <end position="142"/>
    </location>
</feature>
<dbReference type="InterPro" id="IPR057684">
    <property type="entry name" value="DUF7924"/>
</dbReference>
<gene>
    <name evidence="2" type="ORF">B0T16DRAFT_452437</name>
</gene>
<sequence>MRDYRHDRNYGRYNSRAITEIPTQDFNYGLSNAEPDVLEGLKTRVLPEHLHDNALHKKDSLSFCHFAAEFKRTDGNLHQARLQAAYDGAILVNARERALERARANPSADIAALDKAANEVAVSTCVTDGKVVEVYAHYYDGEYHQDMVGCESLLDSNRGRELIRNT</sequence>
<evidence type="ECO:0000313" key="2">
    <source>
        <dbReference type="EMBL" id="KAK0656926.1"/>
    </source>
</evidence>
<dbReference type="Proteomes" id="UP001174936">
    <property type="component" value="Unassembled WGS sequence"/>
</dbReference>
<accession>A0AA39YQT9</accession>
<comment type="caution">
    <text evidence="2">The sequence shown here is derived from an EMBL/GenBank/DDBJ whole genome shotgun (WGS) entry which is preliminary data.</text>
</comment>
<evidence type="ECO:0000259" key="1">
    <source>
        <dbReference type="Pfam" id="PF25545"/>
    </source>
</evidence>
<reference evidence="2" key="1">
    <citation type="submission" date="2023-06" db="EMBL/GenBank/DDBJ databases">
        <title>Genome-scale phylogeny and comparative genomics of the fungal order Sordariales.</title>
        <authorList>
            <consortium name="Lawrence Berkeley National Laboratory"/>
            <person name="Hensen N."/>
            <person name="Bonometti L."/>
            <person name="Westerberg I."/>
            <person name="Brannstrom I.O."/>
            <person name="Guillou S."/>
            <person name="Cros-Aarteil S."/>
            <person name="Calhoun S."/>
            <person name="Haridas S."/>
            <person name="Kuo A."/>
            <person name="Mondo S."/>
            <person name="Pangilinan J."/>
            <person name="Riley R."/>
            <person name="Labutti K."/>
            <person name="Andreopoulos B."/>
            <person name="Lipzen A."/>
            <person name="Chen C."/>
            <person name="Yanf M."/>
            <person name="Daum C."/>
            <person name="Ng V."/>
            <person name="Clum A."/>
            <person name="Steindorff A."/>
            <person name="Ohm R."/>
            <person name="Martin F."/>
            <person name="Silar P."/>
            <person name="Natvig D."/>
            <person name="Lalanne C."/>
            <person name="Gautier V."/>
            <person name="Ament-Velasquez S.L."/>
            <person name="Kruys A."/>
            <person name="Hutchinson M.I."/>
            <person name="Powell A.J."/>
            <person name="Barry K."/>
            <person name="Miller A.N."/>
            <person name="Grigoriev I.V."/>
            <person name="Debuchy R."/>
            <person name="Gladieux P."/>
            <person name="Thoren M.H."/>
            <person name="Johannesson H."/>
        </authorList>
    </citation>
    <scope>NUCLEOTIDE SEQUENCE</scope>
    <source>
        <strain evidence="2">SMH2532-1</strain>
    </source>
</reference>